<organism evidence="6 7">
    <name type="scientific">Panaeolus cyanescens</name>
    <dbReference type="NCBI Taxonomy" id="181874"/>
    <lineage>
        <taxon>Eukaryota</taxon>
        <taxon>Fungi</taxon>
        <taxon>Dikarya</taxon>
        <taxon>Basidiomycota</taxon>
        <taxon>Agaricomycotina</taxon>
        <taxon>Agaricomycetes</taxon>
        <taxon>Agaricomycetidae</taxon>
        <taxon>Agaricales</taxon>
        <taxon>Agaricineae</taxon>
        <taxon>Galeropsidaceae</taxon>
        <taxon>Panaeolus</taxon>
    </lineage>
</organism>
<evidence type="ECO:0000313" key="6">
    <source>
        <dbReference type="EMBL" id="PPQ65028.1"/>
    </source>
</evidence>
<keyword evidence="2" id="KW-0819">tRNA processing</keyword>
<dbReference type="AlphaFoldDB" id="A0A409VFJ3"/>
<name>A0A409VFJ3_9AGAR</name>
<evidence type="ECO:0000259" key="5">
    <source>
        <dbReference type="Pfam" id="PF01416"/>
    </source>
</evidence>
<evidence type="ECO:0000256" key="3">
    <source>
        <dbReference type="ARBA" id="ARBA00023235"/>
    </source>
</evidence>
<evidence type="ECO:0000256" key="4">
    <source>
        <dbReference type="SAM" id="MobiDB-lite"/>
    </source>
</evidence>
<evidence type="ECO:0000256" key="1">
    <source>
        <dbReference type="ARBA" id="ARBA00009375"/>
    </source>
</evidence>
<dbReference type="Gene3D" id="3.30.70.660">
    <property type="entry name" value="Pseudouridine synthase I, catalytic domain, C-terminal subdomain"/>
    <property type="match status" value="1"/>
</dbReference>
<dbReference type="InterPro" id="IPR001406">
    <property type="entry name" value="PsdUridine_synth_TruA"/>
</dbReference>
<dbReference type="PANTHER" id="PTHR11142">
    <property type="entry name" value="PSEUDOURIDYLATE SYNTHASE"/>
    <property type="match status" value="1"/>
</dbReference>
<dbReference type="GO" id="GO:0009982">
    <property type="term" value="F:pseudouridine synthase activity"/>
    <property type="evidence" value="ECO:0007669"/>
    <property type="project" value="InterPro"/>
</dbReference>
<dbReference type="InParanoid" id="A0A409VFJ3"/>
<dbReference type="InterPro" id="IPR020103">
    <property type="entry name" value="PsdUridine_synth_cat_dom_sf"/>
</dbReference>
<comment type="caution">
    <text evidence="6">The sequence shown here is derived from an EMBL/GenBank/DDBJ whole genome shotgun (WGS) entry which is preliminary data.</text>
</comment>
<dbReference type="Gene3D" id="3.30.70.580">
    <property type="entry name" value="Pseudouridine synthase I, catalytic domain, N-terminal subdomain"/>
    <property type="match status" value="1"/>
</dbReference>
<feature type="compositionally biased region" description="Basic and acidic residues" evidence="4">
    <location>
        <begin position="515"/>
        <end position="529"/>
    </location>
</feature>
<dbReference type="GO" id="GO:0005634">
    <property type="term" value="C:nucleus"/>
    <property type="evidence" value="ECO:0007669"/>
    <property type="project" value="TreeGrafter"/>
</dbReference>
<evidence type="ECO:0000256" key="2">
    <source>
        <dbReference type="ARBA" id="ARBA00022694"/>
    </source>
</evidence>
<dbReference type="GO" id="GO:0005737">
    <property type="term" value="C:cytoplasm"/>
    <property type="evidence" value="ECO:0007669"/>
    <property type="project" value="TreeGrafter"/>
</dbReference>
<dbReference type="OrthoDB" id="25767at2759"/>
<feature type="region of interest" description="Disordered" evidence="4">
    <location>
        <begin position="515"/>
        <end position="536"/>
    </location>
</feature>
<dbReference type="Proteomes" id="UP000284842">
    <property type="component" value="Unassembled WGS sequence"/>
</dbReference>
<feature type="domain" description="Pseudouridine synthase I TruA alpha/beta" evidence="5">
    <location>
        <begin position="265"/>
        <end position="358"/>
    </location>
</feature>
<dbReference type="InterPro" id="IPR020094">
    <property type="entry name" value="TruA/RsuA/RluB/E/F_N"/>
</dbReference>
<dbReference type="GO" id="GO:0003723">
    <property type="term" value="F:RNA binding"/>
    <property type="evidence" value="ECO:0007669"/>
    <property type="project" value="InterPro"/>
</dbReference>
<protein>
    <recommendedName>
        <fullName evidence="5">Pseudouridine synthase I TruA alpha/beta domain-containing protein</fullName>
    </recommendedName>
</protein>
<keyword evidence="3" id="KW-0413">Isomerase</keyword>
<evidence type="ECO:0000313" key="7">
    <source>
        <dbReference type="Proteomes" id="UP000284842"/>
    </source>
</evidence>
<proteinExistence type="inferred from homology"/>
<keyword evidence="7" id="KW-1185">Reference proteome</keyword>
<dbReference type="InterPro" id="IPR020095">
    <property type="entry name" value="PsdUridine_synth_TruA_C"/>
</dbReference>
<reference evidence="6 7" key="1">
    <citation type="journal article" date="2018" name="Evol. Lett.">
        <title>Horizontal gene cluster transfer increased hallucinogenic mushroom diversity.</title>
        <authorList>
            <person name="Reynolds H.T."/>
            <person name="Vijayakumar V."/>
            <person name="Gluck-Thaler E."/>
            <person name="Korotkin H.B."/>
            <person name="Matheny P.B."/>
            <person name="Slot J.C."/>
        </authorList>
    </citation>
    <scope>NUCLEOTIDE SEQUENCE [LARGE SCALE GENOMIC DNA]</scope>
    <source>
        <strain evidence="6 7">2629</strain>
    </source>
</reference>
<accession>A0A409VFJ3</accession>
<dbReference type="Pfam" id="PF01416">
    <property type="entry name" value="PseudoU_synth_1"/>
    <property type="match status" value="1"/>
</dbReference>
<dbReference type="SUPFAM" id="SSF55120">
    <property type="entry name" value="Pseudouridine synthase"/>
    <property type="match status" value="1"/>
</dbReference>
<dbReference type="InterPro" id="IPR020097">
    <property type="entry name" value="PsdUridine_synth_TruA_a/b_dom"/>
</dbReference>
<feature type="compositionally biased region" description="Low complexity" evidence="4">
    <location>
        <begin position="193"/>
        <end position="202"/>
    </location>
</feature>
<dbReference type="GO" id="GO:1990481">
    <property type="term" value="P:mRNA pseudouridine synthesis"/>
    <property type="evidence" value="ECO:0007669"/>
    <property type="project" value="TreeGrafter"/>
</dbReference>
<dbReference type="STRING" id="181874.A0A409VFJ3"/>
<dbReference type="GO" id="GO:0031119">
    <property type="term" value="P:tRNA pseudouridine synthesis"/>
    <property type="evidence" value="ECO:0007669"/>
    <property type="project" value="TreeGrafter"/>
</dbReference>
<feature type="compositionally biased region" description="Low complexity" evidence="4">
    <location>
        <begin position="157"/>
        <end position="169"/>
    </location>
</feature>
<dbReference type="EMBL" id="NHTK01006078">
    <property type="protein sequence ID" value="PPQ65028.1"/>
    <property type="molecule type" value="Genomic_DNA"/>
</dbReference>
<gene>
    <name evidence="6" type="ORF">CVT24_008176</name>
</gene>
<dbReference type="FunCoup" id="A0A409VFJ3">
    <property type="interactions" value="473"/>
</dbReference>
<feature type="region of interest" description="Disordered" evidence="4">
    <location>
        <begin position="155"/>
        <end position="207"/>
    </location>
</feature>
<dbReference type="PANTHER" id="PTHR11142:SF5">
    <property type="entry name" value="TRNA PSEUDOURIDINE(38_39) SYNTHASE"/>
    <property type="match status" value="1"/>
</dbReference>
<sequence>MSATAISSAAPGPYAGWTREQLIERLTLLEKQAHGTDTKSVSTAISTPIPKEVVPFKRYPDKEFDFSRYAKRKIALKFCYSGWEYGGLAFQLGPTPLPTVENVLFDAMVKAKLVDPEGGFDGCGWEKCGRTDRGVSAAGQVITLWIRSIAPADDYKPTSTTSLSPSLTLHSEETTPNADGEDDFGSLDIAAGPSTSSPSKPTSEAKPQYEHDYLSILNKILPDTIRITAWSPVSDAFSARFSCKFRHYKYFFSSLGLDISAMQKAAERLVGEHDFRNLCKLDAQKQITSFKRNILRATVEPVDPQDPTESGDKMFVFDLVGTAFLYHQVRHIMAILFLVGTGLEPPSVVTQLMNVEEGLEPMHPDDAAAFPNGSYPVVDSKPEYQMADALPLMLWDCGYNPAELDWRTTGKPDDGGGKKATGGDLYNQLQAIHNRSRVFSALDQYFLRAVGEFHHPPAPIFPLKRPEDVAAIVQAKEAMNIPLGGGTFKRSLKHVPLMQRKRLDTVEVMNERWRLGKGSRRDEKKKGADVEDDGNE</sequence>
<comment type="similarity">
    <text evidence="1">Belongs to the tRNA pseudouridine synthase TruA family.</text>
</comment>